<accession>A0A0A5G0V8</accession>
<dbReference type="STRING" id="1385512.N784_08405"/>
<dbReference type="EMBL" id="AVPG01000020">
    <property type="protein sequence ID" value="KGX85674.1"/>
    <property type="molecule type" value="Genomic_DNA"/>
</dbReference>
<dbReference type="AlphaFoldDB" id="A0A0A5G0V8"/>
<dbReference type="NCBIfam" id="NF046065">
    <property type="entry name" value="MtxRegRemB"/>
    <property type="match status" value="1"/>
</dbReference>
<organism evidence="1 2">
    <name type="scientific">Pontibacillus litoralis JSM 072002</name>
    <dbReference type="NCBI Taxonomy" id="1385512"/>
    <lineage>
        <taxon>Bacteria</taxon>
        <taxon>Bacillati</taxon>
        <taxon>Bacillota</taxon>
        <taxon>Bacilli</taxon>
        <taxon>Bacillales</taxon>
        <taxon>Bacillaceae</taxon>
        <taxon>Pontibacillus</taxon>
    </lineage>
</organism>
<protein>
    <recommendedName>
        <fullName evidence="3">DUF370 domain-containing protein</fullName>
    </recommendedName>
</protein>
<dbReference type="OrthoDB" id="9811390at2"/>
<dbReference type="InterPro" id="IPR007169">
    <property type="entry name" value="RemA-like"/>
</dbReference>
<name>A0A0A5G0V8_9BACI</name>
<evidence type="ECO:0000313" key="1">
    <source>
        <dbReference type="EMBL" id="KGX85674.1"/>
    </source>
</evidence>
<evidence type="ECO:0000313" key="2">
    <source>
        <dbReference type="Proteomes" id="UP000030401"/>
    </source>
</evidence>
<dbReference type="Pfam" id="PF04025">
    <property type="entry name" value="RemA-like"/>
    <property type="match status" value="1"/>
</dbReference>
<reference evidence="1 2" key="1">
    <citation type="submission" date="2013-08" db="EMBL/GenBank/DDBJ databases">
        <authorList>
            <person name="Huang J."/>
            <person name="Wang G."/>
        </authorList>
    </citation>
    <scope>NUCLEOTIDE SEQUENCE [LARGE SCALE GENOMIC DNA]</scope>
    <source>
        <strain evidence="1 2">JSM 072002</strain>
    </source>
</reference>
<evidence type="ECO:0008006" key="3">
    <source>
        <dbReference type="Google" id="ProtNLM"/>
    </source>
</evidence>
<sequence length="94" mass="10840">MFIHIGEEFVLQSDDVIAIIDYDLYSSTTIVEEMVRNQRNNQRVYDALNAEPKSIVITKEYIYFSPLSVVTLKKRANISTTLNKIEDFSEGFAE</sequence>
<gene>
    <name evidence="1" type="ORF">N784_08405</name>
</gene>
<dbReference type="RefSeq" id="WP_036835214.1">
    <property type="nucleotide sequence ID" value="NZ_AVPG01000020.1"/>
</dbReference>
<comment type="caution">
    <text evidence="1">The sequence shown here is derived from an EMBL/GenBank/DDBJ whole genome shotgun (WGS) entry which is preliminary data.</text>
</comment>
<keyword evidence="2" id="KW-1185">Reference proteome</keyword>
<dbReference type="Proteomes" id="UP000030401">
    <property type="component" value="Unassembled WGS sequence"/>
</dbReference>
<dbReference type="eggNOG" id="ENOG5032Y6E">
    <property type="taxonomic scope" value="Bacteria"/>
</dbReference>
<proteinExistence type="predicted"/>